<reference evidence="2" key="1">
    <citation type="journal article" date="2014" name="Science">
        <title>The coffee genome provides insight into the convergent evolution of caffeine biosynthesis.</title>
        <authorList>
            <person name="Denoeud F."/>
            <person name="Carretero-Paulet L."/>
            <person name="Dereeper A."/>
            <person name="Droc G."/>
            <person name="Guyot R."/>
            <person name="Pietrella M."/>
            <person name="Zheng C."/>
            <person name="Alberti A."/>
            <person name="Anthony F."/>
            <person name="Aprea G."/>
            <person name="Aury J.M."/>
            <person name="Bento P."/>
            <person name="Bernard M."/>
            <person name="Bocs S."/>
            <person name="Campa C."/>
            <person name="Cenci A."/>
            <person name="Combes M.C."/>
            <person name="Crouzillat D."/>
            <person name="Da Silva C."/>
            <person name="Daddiego L."/>
            <person name="De Bellis F."/>
            <person name="Dussert S."/>
            <person name="Garsmeur O."/>
            <person name="Gayraud T."/>
            <person name="Guignon V."/>
            <person name="Jahn K."/>
            <person name="Jamilloux V."/>
            <person name="Joet T."/>
            <person name="Labadie K."/>
            <person name="Lan T."/>
            <person name="Leclercq J."/>
            <person name="Lepelley M."/>
            <person name="Leroy T."/>
            <person name="Li L.T."/>
            <person name="Librado P."/>
            <person name="Lopez L."/>
            <person name="Munoz A."/>
            <person name="Noel B."/>
            <person name="Pallavicini A."/>
            <person name="Perrotta G."/>
            <person name="Poncet V."/>
            <person name="Pot D."/>
            <person name="Priyono X."/>
            <person name="Rigoreau M."/>
            <person name="Rouard M."/>
            <person name="Rozas J."/>
            <person name="Tranchant-Dubreuil C."/>
            <person name="VanBuren R."/>
            <person name="Zhang Q."/>
            <person name="Andrade A.C."/>
            <person name="Argout X."/>
            <person name="Bertrand B."/>
            <person name="de Kochko A."/>
            <person name="Graziosi G."/>
            <person name="Henry R.J."/>
            <person name="Jayarama X."/>
            <person name="Ming R."/>
            <person name="Nagai C."/>
            <person name="Rounsley S."/>
            <person name="Sankoff D."/>
            <person name="Giuliano G."/>
            <person name="Albert V.A."/>
            <person name="Wincker P."/>
            <person name="Lashermes P."/>
        </authorList>
    </citation>
    <scope>NUCLEOTIDE SEQUENCE [LARGE SCALE GENOMIC DNA]</scope>
    <source>
        <strain evidence="2">cv. DH200-94</strain>
    </source>
</reference>
<proteinExistence type="predicted"/>
<keyword evidence="2" id="KW-1185">Reference proteome</keyword>
<accession>A0A068UWJ2</accession>
<protein>
    <submittedName>
        <fullName evidence="1">Uncharacterized protein</fullName>
    </submittedName>
</protein>
<name>A0A068UWJ2_COFCA</name>
<dbReference type="InParanoid" id="A0A068UWJ2"/>
<sequence>MVVAGIGDHLQHVMGFSESPSLLQSKLESNINLRIDRKSMLRKLIQDNVACWRMVPRSQANWLLLFGTSIQTFYVLSNLCCGSYSYTRY</sequence>
<evidence type="ECO:0000313" key="1">
    <source>
        <dbReference type="EMBL" id="CDP12766.1"/>
    </source>
</evidence>
<organism evidence="1 2">
    <name type="scientific">Coffea canephora</name>
    <name type="common">Robusta coffee</name>
    <dbReference type="NCBI Taxonomy" id="49390"/>
    <lineage>
        <taxon>Eukaryota</taxon>
        <taxon>Viridiplantae</taxon>
        <taxon>Streptophyta</taxon>
        <taxon>Embryophyta</taxon>
        <taxon>Tracheophyta</taxon>
        <taxon>Spermatophyta</taxon>
        <taxon>Magnoliopsida</taxon>
        <taxon>eudicotyledons</taxon>
        <taxon>Gunneridae</taxon>
        <taxon>Pentapetalae</taxon>
        <taxon>asterids</taxon>
        <taxon>lamiids</taxon>
        <taxon>Gentianales</taxon>
        <taxon>Rubiaceae</taxon>
        <taxon>Ixoroideae</taxon>
        <taxon>Gardenieae complex</taxon>
        <taxon>Bertiereae - Coffeeae clade</taxon>
        <taxon>Coffeeae</taxon>
        <taxon>Coffea</taxon>
    </lineage>
</organism>
<dbReference type="Gramene" id="CDP12766">
    <property type="protein sequence ID" value="CDP12766"/>
    <property type="gene ID" value="GSCOC_T00037408001"/>
</dbReference>
<dbReference type="AlphaFoldDB" id="A0A068UWJ2"/>
<dbReference type="EMBL" id="HG739154">
    <property type="protein sequence ID" value="CDP12766.1"/>
    <property type="molecule type" value="Genomic_DNA"/>
</dbReference>
<gene>
    <name evidence="1" type="ORF">GSCOC_T00037408001</name>
</gene>
<dbReference type="Proteomes" id="UP000295252">
    <property type="component" value="Chromosome VI"/>
</dbReference>
<evidence type="ECO:0000313" key="2">
    <source>
        <dbReference type="Proteomes" id="UP000295252"/>
    </source>
</evidence>